<dbReference type="PATRIC" id="fig|1392540.3.peg.2475"/>
<keyword evidence="1" id="KW-0175">Coiled coil</keyword>
<gene>
    <name evidence="2" type="ORF">P256_02576</name>
</gene>
<proteinExistence type="predicted"/>
<dbReference type="eggNOG" id="ENOG5030T0Q">
    <property type="taxonomic scope" value="Bacteria"/>
</dbReference>
<dbReference type="RefSeq" id="WP_023272862.1">
    <property type="nucleotide sequence ID" value="NZ_KI530715.1"/>
</dbReference>
<accession>V2UKG1</accession>
<feature type="coiled-coil region" evidence="1">
    <location>
        <begin position="33"/>
        <end position="103"/>
    </location>
</feature>
<dbReference type="AlphaFoldDB" id="V2UKG1"/>
<evidence type="ECO:0000313" key="3">
    <source>
        <dbReference type="Proteomes" id="UP000023785"/>
    </source>
</evidence>
<name>V2UKG1_9GAMM</name>
<dbReference type="OrthoDB" id="6679580at2"/>
<evidence type="ECO:0000256" key="1">
    <source>
        <dbReference type="SAM" id="Coils"/>
    </source>
</evidence>
<organism evidence="2 3">
    <name type="scientific">Acinetobacter nectaris CIP 110549</name>
    <dbReference type="NCBI Taxonomy" id="1392540"/>
    <lineage>
        <taxon>Bacteria</taxon>
        <taxon>Pseudomonadati</taxon>
        <taxon>Pseudomonadota</taxon>
        <taxon>Gammaproteobacteria</taxon>
        <taxon>Moraxellales</taxon>
        <taxon>Moraxellaceae</taxon>
        <taxon>Acinetobacter</taxon>
    </lineage>
</organism>
<dbReference type="HOGENOM" id="CLU_095969_0_0_6"/>
<evidence type="ECO:0000313" key="2">
    <source>
        <dbReference type="EMBL" id="ESK35879.1"/>
    </source>
</evidence>
<sequence>MAQRGRPAKVLSSSDLSELLLFIRSLPFIKKNQENALNLLQRAEQDFDEAEMKVLKSADREKLLFQQRQGLLEQIKLKEKNQQKLFENELEILALEKNRQEREDFFRLDRALESYMKIQKAVLNDRIRLENERRRDVLKKSGKSISEAQKRRNEQNRRKYELGGAVLAAFKKLNKDIESLTPEQIQNIIINNITFVKQVKHSEIFKEVAKHQENYFKQRNLFLDVLDGLTKWSKSNKKLSTIEIEKRKSKYEE</sequence>
<dbReference type="Proteomes" id="UP000023785">
    <property type="component" value="Unassembled WGS sequence"/>
</dbReference>
<comment type="caution">
    <text evidence="2">The sequence shown here is derived from an EMBL/GenBank/DDBJ whole genome shotgun (WGS) entry which is preliminary data.</text>
</comment>
<dbReference type="EMBL" id="AYER01000017">
    <property type="protein sequence ID" value="ESK35879.1"/>
    <property type="molecule type" value="Genomic_DNA"/>
</dbReference>
<protein>
    <submittedName>
        <fullName evidence="2">Uncharacterized protein</fullName>
    </submittedName>
</protein>
<keyword evidence="3" id="KW-1185">Reference proteome</keyword>
<reference evidence="2 3" key="1">
    <citation type="submission" date="2013-10" db="EMBL/GenBank/DDBJ databases">
        <title>The Genome Sequence of Acinetobacter nectaris CIP 110549.</title>
        <authorList>
            <consortium name="The Broad Institute Genomics Platform"/>
            <consortium name="The Broad Institute Genome Sequencing Center for Infectious Disease"/>
            <person name="Cerqueira G."/>
            <person name="Feldgarden M."/>
            <person name="Courvalin P."/>
            <person name="Grillot-Courvalin C."/>
            <person name="Clermont D."/>
            <person name="Rocha E."/>
            <person name="Yoon E.-J."/>
            <person name="Nemec A."/>
            <person name="Young S.K."/>
            <person name="Zeng Q."/>
            <person name="Gargeya S."/>
            <person name="Fitzgerald M."/>
            <person name="Abouelleil A."/>
            <person name="Alvarado L."/>
            <person name="Berlin A.M."/>
            <person name="Chapman S.B."/>
            <person name="Gainer-Dewar J."/>
            <person name="Goldberg J."/>
            <person name="Gnerre S."/>
            <person name="Griggs A."/>
            <person name="Gujja S."/>
            <person name="Hansen M."/>
            <person name="Howarth C."/>
            <person name="Imamovic A."/>
            <person name="Ireland A."/>
            <person name="Larimer J."/>
            <person name="McCowan C."/>
            <person name="Murphy C."/>
            <person name="Pearson M."/>
            <person name="Poon T.W."/>
            <person name="Priest M."/>
            <person name="Roberts A."/>
            <person name="Saif S."/>
            <person name="Shea T."/>
            <person name="Sykes S."/>
            <person name="Wortman J."/>
            <person name="Nusbaum C."/>
            <person name="Birren B."/>
        </authorList>
    </citation>
    <scope>NUCLEOTIDE SEQUENCE [LARGE SCALE GENOMIC DNA]</scope>
    <source>
        <strain evidence="2 3">CIP 110549</strain>
    </source>
</reference>